<keyword evidence="3" id="KW-0067">ATP-binding</keyword>
<dbReference type="PIRSF" id="PIRSF001554">
    <property type="entry name" value="SucCS_beta"/>
    <property type="match status" value="1"/>
</dbReference>
<dbReference type="Pfam" id="PF08442">
    <property type="entry name" value="ATP-grasp_2"/>
    <property type="match status" value="1"/>
</dbReference>
<evidence type="ECO:0000259" key="4">
    <source>
        <dbReference type="PROSITE" id="PS50975"/>
    </source>
</evidence>
<evidence type="ECO:0000313" key="5">
    <source>
        <dbReference type="EMBL" id="TET44652.1"/>
    </source>
</evidence>
<dbReference type="Gene3D" id="3.30.470.20">
    <property type="entry name" value="ATP-grasp fold, B domain"/>
    <property type="match status" value="1"/>
</dbReference>
<protein>
    <recommendedName>
        <fullName evidence="4">ATP-grasp domain-containing protein</fullName>
    </recommendedName>
</protein>
<dbReference type="GO" id="GO:0042709">
    <property type="term" value="C:succinate-CoA ligase complex"/>
    <property type="evidence" value="ECO:0007669"/>
    <property type="project" value="TreeGrafter"/>
</dbReference>
<dbReference type="PANTHER" id="PTHR11815:SF10">
    <property type="entry name" value="SUCCINATE--COA LIGASE [GDP-FORMING] SUBUNIT BETA, MITOCHONDRIAL"/>
    <property type="match status" value="1"/>
</dbReference>
<dbReference type="SUPFAM" id="SSF52210">
    <property type="entry name" value="Succinyl-CoA synthetase domains"/>
    <property type="match status" value="1"/>
</dbReference>
<reference evidence="5 6" key="1">
    <citation type="submission" date="2019-03" db="EMBL/GenBank/DDBJ databases">
        <title>Metabolic potential of uncultured bacteria and archaea associated with petroleum seepage in deep-sea sediments.</title>
        <authorList>
            <person name="Dong X."/>
            <person name="Hubert C."/>
        </authorList>
    </citation>
    <scope>NUCLEOTIDE SEQUENCE [LARGE SCALE GENOMIC DNA]</scope>
    <source>
        <strain evidence="5">E44_bin18</strain>
    </source>
</reference>
<feature type="domain" description="ATP-grasp" evidence="4">
    <location>
        <begin position="14"/>
        <end position="227"/>
    </location>
</feature>
<dbReference type="InterPro" id="IPR013815">
    <property type="entry name" value="ATP_grasp_subdomain_1"/>
</dbReference>
<dbReference type="Proteomes" id="UP000315525">
    <property type="component" value="Unassembled WGS sequence"/>
</dbReference>
<proteinExistence type="predicted"/>
<organism evidence="5 6">
    <name type="scientific">candidate division TA06 bacterium</name>
    <dbReference type="NCBI Taxonomy" id="2250710"/>
    <lineage>
        <taxon>Bacteria</taxon>
        <taxon>Bacteria division TA06</taxon>
    </lineage>
</organism>
<dbReference type="PROSITE" id="PS50975">
    <property type="entry name" value="ATP_GRASP"/>
    <property type="match status" value="1"/>
</dbReference>
<dbReference type="GO" id="GO:0006099">
    <property type="term" value="P:tricarboxylic acid cycle"/>
    <property type="evidence" value="ECO:0007669"/>
    <property type="project" value="InterPro"/>
</dbReference>
<evidence type="ECO:0000256" key="3">
    <source>
        <dbReference type="PROSITE-ProRule" id="PRU00409"/>
    </source>
</evidence>
<dbReference type="AlphaFoldDB" id="A0A523UQ28"/>
<evidence type="ECO:0000313" key="6">
    <source>
        <dbReference type="Proteomes" id="UP000315525"/>
    </source>
</evidence>
<accession>A0A523UQ28</accession>
<comment type="caution">
    <text evidence="5">The sequence shown here is derived from an EMBL/GenBank/DDBJ whole genome shotgun (WGS) entry which is preliminary data.</text>
</comment>
<dbReference type="InterPro" id="IPR005809">
    <property type="entry name" value="Succ_CoA_ligase-like_bsu"/>
</dbReference>
<gene>
    <name evidence="5" type="ORF">E3J62_09610</name>
</gene>
<keyword evidence="1" id="KW-0436">Ligase</keyword>
<dbReference type="Gene3D" id="3.40.50.261">
    <property type="entry name" value="Succinyl-CoA synthetase domains"/>
    <property type="match status" value="1"/>
</dbReference>
<dbReference type="PANTHER" id="PTHR11815">
    <property type="entry name" value="SUCCINYL-COA SYNTHETASE BETA CHAIN"/>
    <property type="match status" value="1"/>
</dbReference>
<dbReference type="InterPro" id="IPR016102">
    <property type="entry name" value="Succinyl-CoA_synth-like"/>
</dbReference>
<dbReference type="SUPFAM" id="SSF56059">
    <property type="entry name" value="Glutathione synthetase ATP-binding domain-like"/>
    <property type="match status" value="1"/>
</dbReference>
<dbReference type="GO" id="GO:0004775">
    <property type="term" value="F:succinate-CoA ligase (ADP-forming) activity"/>
    <property type="evidence" value="ECO:0007669"/>
    <property type="project" value="TreeGrafter"/>
</dbReference>
<dbReference type="EMBL" id="SOJN01000115">
    <property type="protein sequence ID" value="TET44652.1"/>
    <property type="molecule type" value="Genomic_DNA"/>
</dbReference>
<evidence type="ECO:0000256" key="2">
    <source>
        <dbReference type="ARBA" id="ARBA00022741"/>
    </source>
</evidence>
<dbReference type="InterPro" id="IPR013650">
    <property type="entry name" value="ATP-grasp_succ-CoA_synth-type"/>
</dbReference>
<sequence length="431" mass="47187">MGGSSMRLYEYEAKKVFQTMGIPVPRQYGVIHSVKDLEGLDLEFPLMLKAMVLVGGRGKAGGIKRIKDLAEAKSVAEALLSMKIKDYSIETILVEECLEEKAACYIGATMDPSSFNNVVIVSASGGVDIEEVAKSQPEAIIKEELTGNDRELPPELASGLALKLAEGLGDSGLADGLSNTISSLYATYQKYDAKVCEVNPLLVTEKGLVAVDAKLVLDDNALYRQADLFKMLGLSERRHDVAEPTKNEQRAMAAGFPYVDLLQEDVKKDPEKLYVGIVPGGAGYGIFSIDEVANIGRKYFDGKVVPVNFMDSGGGPPQGRVAEMFHLLMDYSMVDVVITSRFGGISSCDVFIRGLIQCLQERHEKKQRVLPVYGRMVGTDLPSAHAYLEKARSDMPEILKDLHIIIGNQKIMAEVIREGLEKTFKARRASR</sequence>
<dbReference type="Gene3D" id="3.30.1490.20">
    <property type="entry name" value="ATP-grasp fold, A domain"/>
    <property type="match status" value="1"/>
</dbReference>
<dbReference type="GO" id="GO:0006104">
    <property type="term" value="P:succinyl-CoA metabolic process"/>
    <property type="evidence" value="ECO:0007669"/>
    <property type="project" value="TreeGrafter"/>
</dbReference>
<dbReference type="GO" id="GO:0046872">
    <property type="term" value="F:metal ion binding"/>
    <property type="evidence" value="ECO:0007669"/>
    <property type="project" value="InterPro"/>
</dbReference>
<dbReference type="GO" id="GO:0005524">
    <property type="term" value="F:ATP binding"/>
    <property type="evidence" value="ECO:0007669"/>
    <property type="project" value="UniProtKB-UniRule"/>
</dbReference>
<evidence type="ECO:0000256" key="1">
    <source>
        <dbReference type="ARBA" id="ARBA00022598"/>
    </source>
</evidence>
<keyword evidence="2 3" id="KW-0547">Nucleotide-binding</keyword>
<dbReference type="InterPro" id="IPR011761">
    <property type="entry name" value="ATP-grasp"/>
</dbReference>
<name>A0A523UQ28_UNCT6</name>